<keyword evidence="3" id="KW-1185">Reference proteome</keyword>
<proteinExistence type="predicted"/>
<organism evidence="2 3">
    <name type="scientific">Novosphingobium fuchskuhlense</name>
    <dbReference type="NCBI Taxonomy" id="1117702"/>
    <lineage>
        <taxon>Bacteria</taxon>
        <taxon>Pseudomonadati</taxon>
        <taxon>Pseudomonadota</taxon>
        <taxon>Alphaproteobacteria</taxon>
        <taxon>Sphingomonadales</taxon>
        <taxon>Sphingomonadaceae</taxon>
        <taxon>Novosphingobium</taxon>
    </lineage>
</organism>
<protein>
    <recommendedName>
        <fullName evidence="1">SGNH domain-containing protein</fullName>
    </recommendedName>
</protein>
<dbReference type="OrthoDB" id="9796461at2"/>
<dbReference type="RefSeq" id="WP_067906511.1">
    <property type="nucleotide sequence ID" value="NZ_KQ954244.1"/>
</dbReference>
<sequence>MTRRLQMAGKQVVIVGPVPEVGWTVPEYIWKAELMGRAVPLNTSYARFRARQVRTFGMLAGVAARASVQVINPDAMFCSAASGRCTATVGALPFYYDDDHLSPEGARRLTRHFAGPLLH</sequence>
<evidence type="ECO:0000313" key="3">
    <source>
        <dbReference type="Proteomes" id="UP000058012"/>
    </source>
</evidence>
<comment type="caution">
    <text evidence="2">The sequence shown here is derived from an EMBL/GenBank/DDBJ whole genome shotgun (WGS) entry which is preliminary data.</text>
</comment>
<name>A0A124JVJ2_9SPHN</name>
<evidence type="ECO:0000313" key="2">
    <source>
        <dbReference type="EMBL" id="KUR72337.1"/>
    </source>
</evidence>
<evidence type="ECO:0000259" key="1">
    <source>
        <dbReference type="Pfam" id="PF19040"/>
    </source>
</evidence>
<dbReference type="Pfam" id="PF19040">
    <property type="entry name" value="SGNH"/>
    <property type="match status" value="1"/>
</dbReference>
<dbReference type="SUPFAM" id="SSF52266">
    <property type="entry name" value="SGNH hydrolase"/>
    <property type="match status" value="1"/>
</dbReference>
<gene>
    <name evidence="2" type="ORF">AQZ52_03465</name>
</gene>
<dbReference type="EMBL" id="LLZS01000003">
    <property type="protein sequence ID" value="KUR72337.1"/>
    <property type="molecule type" value="Genomic_DNA"/>
</dbReference>
<feature type="domain" description="SGNH" evidence="1">
    <location>
        <begin position="3"/>
        <end position="114"/>
    </location>
</feature>
<dbReference type="Proteomes" id="UP000058012">
    <property type="component" value="Unassembled WGS sequence"/>
</dbReference>
<accession>A0A124JVJ2</accession>
<reference evidence="2 3" key="1">
    <citation type="submission" date="2015-10" db="EMBL/GenBank/DDBJ databases">
        <title>Draft genome sequence of Novosphingobium fuchskuhlense DSM 25065 isolated from a surface water sample of the southwest basin of Lake Grosse Fuchskuhle.</title>
        <authorList>
            <person name="Ruckert C."/>
            <person name="Winkler A."/>
            <person name="Glaeser J."/>
            <person name="Grossart H.-P."/>
            <person name="Kalinowski J."/>
            <person name="Glaeser S."/>
        </authorList>
    </citation>
    <scope>NUCLEOTIDE SEQUENCE [LARGE SCALE GENOMIC DNA]</scope>
    <source>
        <strain evidence="2 3">FNE08-7</strain>
    </source>
</reference>
<dbReference type="InterPro" id="IPR043968">
    <property type="entry name" value="SGNH"/>
</dbReference>
<dbReference type="AlphaFoldDB" id="A0A124JVJ2"/>
<dbReference type="STRING" id="1117702.AQZ52_03465"/>